<proteinExistence type="predicted"/>
<dbReference type="PRINTS" id="PR00455">
    <property type="entry name" value="HTHTETR"/>
</dbReference>
<protein>
    <submittedName>
        <fullName evidence="6">HTH-type transcriptional repressor ComR</fullName>
    </submittedName>
</protein>
<keyword evidence="6" id="KW-0614">Plasmid</keyword>
<dbReference type="PANTHER" id="PTHR47506:SF10">
    <property type="entry name" value="TRANSCRIPTIONAL REGULATORY PROTEIN"/>
    <property type="match status" value="1"/>
</dbReference>
<feature type="DNA-binding region" description="H-T-H motif" evidence="4">
    <location>
        <begin position="29"/>
        <end position="48"/>
    </location>
</feature>
<dbReference type="AlphaFoldDB" id="A0A222EBG8"/>
<dbReference type="Proteomes" id="UP000203589">
    <property type="component" value="Plasmid pSMS3-1"/>
</dbReference>
<keyword evidence="7" id="KW-1185">Reference proteome</keyword>
<dbReference type="GO" id="GO:0003677">
    <property type="term" value="F:DNA binding"/>
    <property type="evidence" value="ECO:0007669"/>
    <property type="project" value="UniProtKB-UniRule"/>
</dbReference>
<gene>
    <name evidence="6" type="ORF">ANTHELSMS3_05164</name>
</gene>
<evidence type="ECO:0000313" key="7">
    <source>
        <dbReference type="Proteomes" id="UP000203589"/>
    </source>
</evidence>
<dbReference type="KEGG" id="aht:ANTHELSMS3_05164"/>
<dbReference type="SUPFAM" id="SSF48498">
    <property type="entry name" value="Tetracyclin repressor-like, C-terminal domain"/>
    <property type="match status" value="1"/>
</dbReference>
<dbReference type="PROSITE" id="PS50977">
    <property type="entry name" value="HTH_TETR_2"/>
    <property type="match status" value="1"/>
</dbReference>
<reference evidence="6 7" key="1">
    <citation type="submission" date="2017-07" db="EMBL/GenBank/DDBJ databases">
        <title>Genome Sequence of Antarctobacter heliothermus Strain SMS3 Isolated from a culture of the Diatom Skeletonema marinoi.</title>
        <authorList>
            <person name="Topel M."/>
            <person name="Pinder M.I.M."/>
            <person name="Johansson O.N."/>
            <person name="Kourtchenko O."/>
            <person name="Godhe A."/>
            <person name="Clarke A.K."/>
        </authorList>
    </citation>
    <scope>NUCLEOTIDE SEQUENCE [LARGE SCALE GENOMIC DNA]</scope>
    <source>
        <strain evidence="6 7">SMS3</strain>
        <plasmid evidence="7">Plasmid psms3-1</plasmid>
    </source>
</reference>
<dbReference type="PROSITE" id="PS01081">
    <property type="entry name" value="HTH_TETR_1"/>
    <property type="match status" value="1"/>
</dbReference>
<dbReference type="Pfam" id="PF16925">
    <property type="entry name" value="TetR_C_13"/>
    <property type="match status" value="1"/>
</dbReference>
<dbReference type="InterPro" id="IPR023772">
    <property type="entry name" value="DNA-bd_HTH_TetR-type_CS"/>
</dbReference>
<keyword evidence="2 4" id="KW-0238">DNA-binding</keyword>
<evidence type="ECO:0000256" key="1">
    <source>
        <dbReference type="ARBA" id="ARBA00023015"/>
    </source>
</evidence>
<dbReference type="PANTHER" id="PTHR47506">
    <property type="entry name" value="TRANSCRIPTIONAL REGULATORY PROTEIN"/>
    <property type="match status" value="1"/>
</dbReference>
<evidence type="ECO:0000256" key="2">
    <source>
        <dbReference type="ARBA" id="ARBA00023125"/>
    </source>
</evidence>
<name>A0A222EBG8_9RHOB</name>
<evidence type="ECO:0000259" key="5">
    <source>
        <dbReference type="PROSITE" id="PS50977"/>
    </source>
</evidence>
<dbReference type="InterPro" id="IPR001647">
    <property type="entry name" value="HTH_TetR"/>
</dbReference>
<keyword evidence="3" id="KW-0804">Transcription</keyword>
<feature type="domain" description="HTH tetR-type" evidence="5">
    <location>
        <begin position="6"/>
        <end position="66"/>
    </location>
</feature>
<dbReference type="EMBL" id="CP022541">
    <property type="protein sequence ID" value="ASP23544.1"/>
    <property type="molecule type" value="Genomic_DNA"/>
</dbReference>
<dbReference type="InterPro" id="IPR009057">
    <property type="entry name" value="Homeodomain-like_sf"/>
</dbReference>
<dbReference type="Pfam" id="PF00440">
    <property type="entry name" value="TetR_N"/>
    <property type="match status" value="1"/>
</dbReference>
<dbReference type="SUPFAM" id="SSF46689">
    <property type="entry name" value="Homeodomain-like"/>
    <property type="match status" value="1"/>
</dbReference>
<accession>A0A222EBG8</accession>
<keyword evidence="1" id="KW-0805">Transcription regulation</keyword>
<evidence type="ECO:0000256" key="3">
    <source>
        <dbReference type="ARBA" id="ARBA00023163"/>
    </source>
</evidence>
<dbReference type="Gene3D" id="1.10.357.10">
    <property type="entry name" value="Tetracycline Repressor, domain 2"/>
    <property type="match status" value="1"/>
</dbReference>
<sequence>MGRTREFDYDDVVEKAMLLFWRRGYVATSIGAIESETGLTKGSLYKAFDNKRDLFVKCLERYMVRDSYKAVFIRMFDRPLSETFEYMFDMLIDSSKGSERPCGCLATNVVDELVPIDKDLAEQVSSGLAGMQEAMEFRFRWAQDQGEISSDANIETLASVAMVMLQGMVVLSTSTKDVASMRRARDFLLELLKRS</sequence>
<evidence type="ECO:0000313" key="6">
    <source>
        <dbReference type="EMBL" id="ASP23544.1"/>
    </source>
</evidence>
<organism evidence="6 7">
    <name type="scientific">Antarctobacter heliothermus</name>
    <dbReference type="NCBI Taxonomy" id="74033"/>
    <lineage>
        <taxon>Bacteria</taxon>
        <taxon>Pseudomonadati</taxon>
        <taxon>Pseudomonadota</taxon>
        <taxon>Alphaproteobacteria</taxon>
        <taxon>Rhodobacterales</taxon>
        <taxon>Roseobacteraceae</taxon>
        <taxon>Antarctobacter</taxon>
    </lineage>
</organism>
<dbReference type="InterPro" id="IPR011075">
    <property type="entry name" value="TetR_C"/>
</dbReference>
<dbReference type="InterPro" id="IPR036271">
    <property type="entry name" value="Tet_transcr_reg_TetR-rel_C_sf"/>
</dbReference>
<evidence type="ECO:0000256" key="4">
    <source>
        <dbReference type="PROSITE-ProRule" id="PRU00335"/>
    </source>
</evidence>
<geneLocation type="plasmid" evidence="7">
    <name>psms3-1</name>
</geneLocation>
<dbReference type="Gene3D" id="1.10.10.60">
    <property type="entry name" value="Homeodomain-like"/>
    <property type="match status" value="1"/>
</dbReference>